<accession>A0A7C5H7T6</accession>
<comment type="caution">
    <text evidence="2">The sequence shown here is derived from an EMBL/GenBank/DDBJ whole genome shotgun (WGS) entry which is preliminary data.</text>
</comment>
<feature type="transmembrane region" description="Helical" evidence="1">
    <location>
        <begin position="29"/>
        <end position="47"/>
    </location>
</feature>
<protein>
    <submittedName>
        <fullName evidence="2">DUF1634 domain-containing protein</fullName>
    </submittedName>
</protein>
<evidence type="ECO:0000313" key="2">
    <source>
        <dbReference type="EMBL" id="HHE31458.1"/>
    </source>
</evidence>
<keyword evidence="1" id="KW-0812">Transmembrane</keyword>
<dbReference type="EMBL" id="DRSQ01000048">
    <property type="protein sequence ID" value="HHE31458.1"/>
    <property type="molecule type" value="Genomic_DNA"/>
</dbReference>
<dbReference type="Proteomes" id="UP000886058">
    <property type="component" value="Unassembled WGS sequence"/>
</dbReference>
<name>A0A7C5H7T6_9CHLB</name>
<dbReference type="AlphaFoldDB" id="A0A7C5H7T6"/>
<proteinExistence type="predicted"/>
<sequence>MKATEGQPGGAKQEREYADRVHIFYAKTLDFVSHAVIVAMVIGYVLYLTGLLPLSIPIGAIAGNWHLSAAEMQATLHHPKGWSFVTAPGGVLQGDIVSYMSVILLALATLFCLAVAVVVYLREKKPLFFTIALGQFLVLVVAASGIVAAGR</sequence>
<keyword evidence="1" id="KW-0472">Membrane</keyword>
<feature type="transmembrane region" description="Helical" evidence="1">
    <location>
        <begin position="127"/>
        <end position="149"/>
    </location>
</feature>
<feature type="transmembrane region" description="Helical" evidence="1">
    <location>
        <begin position="96"/>
        <end position="120"/>
    </location>
</feature>
<reference evidence="2" key="1">
    <citation type="journal article" date="2020" name="mSystems">
        <title>Genome- and Community-Level Interaction Insights into Carbon Utilization and Element Cycling Functions of Hydrothermarchaeota in Hydrothermal Sediment.</title>
        <authorList>
            <person name="Zhou Z."/>
            <person name="Liu Y."/>
            <person name="Xu W."/>
            <person name="Pan J."/>
            <person name="Luo Z.H."/>
            <person name="Li M."/>
        </authorList>
    </citation>
    <scope>NUCLEOTIDE SEQUENCE [LARGE SCALE GENOMIC DNA]</scope>
    <source>
        <strain evidence="2">HyVt-633</strain>
    </source>
</reference>
<evidence type="ECO:0000256" key="1">
    <source>
        <dbReference type="SAM" id="Phobius"/>
    </source>
</evidence>
<keyword evidence="1" id="KW-1133">Transmembrane helix</keyword>
<gene>
    <name evidence="2" type="ORF">ENL07_02170</name>
</gene>
<organism evidence="2">
    <name type="scientific">Chlorobaculum parvum</name>
    <dbReference type="NCBI Taxonomy" id="274539"/>
    <lineage>
        <taxon>Bacteria</taxon>
        <taxon>Pseudomonadati</taxon>
        <taxon>Chlorobiota</taxon>
        <taxon>Chlorobiia</taxon>
        <taxon>Chlorobiales</taxon>
        <taxon>Chlorobiaceae</taxon>
        <taxon>Chlorobaculum</taxon>
    </lineage>
</organism>